<dbReference type="SUPFAM" id="SSF57850">
    <property type="entry name" value="RING/U-box"/>
    <property type="match status" value="1"/>
</dbReference>
<evidence type="ECO:0000259" key="3">
    <source>
        <dbReference type="PROSITE" id="PS50089"/>
    </source>
</evidence>
<dbReference type="GO" id="GO:0008270">
    <property type="term" value="F:zinc ion binding"/>
    <property type="evidence" value="ECO:0007669"/>
    <property type="project" value="UniProtKB-KW"/>
</dbReference>
<keyword evidence="2" id="KW-0472">Membrane</keyword>
<dbReference type="PROSITE" id="PS50089">
    <property type="entry name" value="ZF_RING_2"/>
    <property type="match status" value="1"/>
</dbReference>
<keyword evidence="2" id="KW-0812">Transmembrane</keyword>
<accession>A0A481YX21</accession>
<keyword evidence="1" id="KW-0863">Zinc-finger</keyword>
<dbReference type="CDD" id="cd16448">
    <property type="entry name" value="RING-H2"/>
    <property type="match status" value="1"/>
</dbReference>
<name>A0A481YX21_9VIRU</name>
<evidence type="ECO:0000313" key="4">
    <source>
        <dbReference type="EMBL" id="QBK87718.1"/>
    </source>
</evidence>
<keyword evidence="2" id="KW-1133">Transmembrane helix</keyword>
<dbReference type="Pfam" id="PF13639">
    <property type="entry name" value="zf-RING_2"/>
    <property type="match status" value="1"/>
</dbReference>
<gene>
    <name evidence="4" type="ORF">LCMAC202_00540</name>
</gene>
<feature type="domain" description="RING-type" evidence="3">
    <location>
        <begin position="180"/>
        <end position="222"/>
    </location>
</feature>
<sequence length="228" mass="25335">MVCLLLVLCWQPTCSKADAHPLAALPPKKVDPLFFKLSRCSLKNSSQSLMIGIIFLFFVCIGIYLLLRSRYENLSVGKYMAYSIAVIIIGVIVMAVALTLGRGMPHIANRAAARIANGVVNGVLDARDVQIIELNADDLDPQIQDALLAAVRRRERRRQLTTEDILDLFEKKEAPQEGVCGVCYDGLEDGDLLACPECHKIAHKTCLKDWIESGQNVCIYCRYNLVLI</sequence>
<keyword evidence="1" id="KW-0479">Metal-binding</keyword>
<reference evidence="4" key="1">
    <citation type="journal article" date="2019" name="MBio">
        <title>Virus Genomes from Deep Sea Sediments Expand the Ocean Megavirome and Support Independent Origins of Viral Gigantism.</title>
        <authorList>
            <person name="Backstrom D."/>
            <person name="Yutin N."/>
            <person name="Jorgensen S.L."/>
            <person name="Dharamshi J."/>
            <person name="Homa F."/>
            <person name="Zaremba-Niedwiedzka K."/>
            <person name="Spang A."/>
            <person name="Wolf Y.I."/>
            <person name="Koonin E.V."/>
            <person name="Ettema T.J."/>
        </authorList>
    </citation>
    <scope>NUCLEOTIDE SEQUENCE</scope>
</reference>
<feature type="transmembrane region" description="Helical" evidence="2">
    <location>
        <begin position="49"/>
        <end position="67"/>
    </location>
</feature>
<protein>
    <submittedName>
        <fullName evidence="4">Ring finger domain protein</fullName>
    </submittedName>
</protein>
<keyword evidence="1" id="KW-0862">Zinc</keyword>
<evidence type="ECO:0000256" key="2">
    <source>
        <dbReference type="SAM" id="Phobius"/>
    </source>
</evidence>
<feature type="transmembrane region" description="Helical" evidence="2">
    <location>
        <begin position="79"/>
        <end position="100"/>
    </location>
</feature>
<proteinExistence type="predicted"/>
<evidence type="ECO:0000256" key="1">
    <source>
        <dbReference type="PROSITE-ProRule" id="PRU00175"/>
    </source>
</evidence>
<dbReference type="EMBL" id="MK500369">
    <property type="protein sequence ID" value="QBK87718.1"/>
    <property type="molecule type" value="Genomic_DNA"/>
</dbReference>
<dbReference type="Gene3D" id="3.30.40.10">
    <property type="entry name" value="Zinc/RING finger domain, C3HC4 (zinc finger)"/>
    <property type="match status" value="1"/>
</dbReference>
<dbReference type="InterPro" id="IPR013083">
    <property type="entry name" value="Znf_RING/FYVE/PHD"/>
</dbReference>
<organism evidence="4">
    <name type="scientific">Marseillevirus LCMAC202</name>
    <dbReference type="NCBI Taxonomy" id="2506606"/>
    <lineage>
        <taxon>Viruses</taxon>
        <taxon>Varidnaviria</taxon>
        <taxon>Bamfordvirae</taxon>
        <taxon>Nucleocytoviricota</taxon>
        <taxon>Megaviricetes</taxon>
        <taxon>Pimascovirales</taxon>
        <taxon>Pimascovirales incertae sedis</taxon>
        <taxon>Marseilleviridae</taxon>
    </lineage>
</organism>
<dbReference type="InterPro" id="IPR001841">
    <property type="entry name" value="Znf_RING"/>
</dbReference>